<dbReference type="InterPro" id="IPR032466">
    <property type="entry name" value="Metal_Hydrolase"/>
</dbReference>
<evidence type="ECO:0000313" key="2">
    <source>
        <dbReference type="EMBL" id="GGB46725.1"/>
    </source>
</evidence>
<dbReference type="Gene3D" id="3.20.20.140">
    <property type="entry name" value="Metal-dependent hydrolases"/>
    <property type="match status" value="1"/>
</dbReference>
<name>A0A916TII0_9ACTN</name>
<dbReference type="Proteomes" id="UP000621454">
    <property type="component" value="Unassembled WGS sequence"/>
</dbReference>
<evidence type="ECO:0000256" key="1">
    <source>
        <dbReference type="SAM" id="MobiDB-lite"/>
    </source>
</evidence>
<dbReference type="PANTHER" id="PTHR10443:SF12">
    <property type="entry name" value="DIPEPTIDASE"/>
    <property type="match status" value="1"/>
</dbReference>
<gene>
    <name evidence="2" type="ORF">GCM10011489_37500</name>
</gene>
<dbReference type="EMBL" id="BMGC01000050">
    <property type="protein sequence ID" value="GGB46725.1"/>
    <property type="molecule type" value="Genomic_DNA"/>
</dbReference>
<dbReference type="CDD" id="cd01301">
    <property type="entry name" value="rDP_like"/>
    <property type="match status" value="1"/>
</dbReference>
<sequence>MPGRVPESGVGQSGDGRPVIDGHNDLAWASRVGAGYSVNDLDHHNPAFHTDIPRLRAGGVGAQFWSVYVDPLTVNSRTGNPPAGGETGRPGTAAVTATLEQIDFVYRLLARYPDELAYAWSADDVRRAWTDGKIASLLGAEGGHSIDNSLAVLRMYAALGVRYMTLTHNVTLDWADVAVDEPRSNGLSDFGREVVAEMNALGMLVDLSHVSAAVMHDALDVTTAPVIFSHSCCRALCAHLRNVPDEVLRRLPGNGGVLMLAFVPMFLRDDYARWQAEGRQGPKPVVTVDDVVAHIDHAREVVGVDHIGLGSDYDGFDDFPGSSQLRV</sequence>
<dbReference type="GO" id="GO:0070573">
    <property type="term" value="F:metallodipeptidase activity"/>
    <property type="evidence" value="ECO:0007669"/>
    <property type="project" value="InterPro"/>
</dbReference>
<dbReference type="GO" id="GO:0006508">
    <property type="term" value="P:proteolysis"/>
    <property type="evidence" value="ECO:0007669"/>
    <property type="project" value="InterPro"/>
</dbReference>
<evidence type="ECO:0000313" key="3">
    <source>
        <dbReference type="Proteomes" id="UP000621454"/>
    </source>
</evidence>
<keyword evidence="3" id="KW-1185">Reference proteome</keyword>
<accession>A0A916TII0</accession>
<reference evidence="2" key="2">
    <citation type="submission" date="2020-09" db="EMBL/GenBank/DDBJ databases">
        <authorList>
            <person name="Sun Q."/>
            <person name="Zhou Y."/>
        </authorList>
    </citation>
    <scope>NUCLEOTIDE SEQUENCE</scope>
    <source>
        <strain evidence="2">CGMCC 1.12827</strain>
    </source>
</reference>
<reference evidence="2" key="1">
    <citation type="journal article" date="2014" name="Int. J. Syst. Evol. Microbiol.">
        <title>Complete genome sequence of Corynebacterium casei LMG S-19264T (=DSM 44701T), isolated from a smear-ripened cheese.</title>
        <authorList>
            <consortium name="US DOE Joint Genome Institute (JGI-PGF)"/>
            <person name="Walter F."/>
            <person name="Albersmeier A."/>
            <person name="Kalinowski J."/>
            <person name="Ruckert C."/>
        </authorList>
    </citation>
    <scope>NUCLEOTIDE SEQUENCE</scope>
    <source>
        <strain evidence="2">CGMCC 1.12827</strain>
    </source>
</reference>
<dbReference type="PANTHER" id="PTHR10443">
    <property type="entry name" value="MICROSOMAL DIPEPTIDASE"/>
    <property type="match status" value="1"/>
</dbReference>
<protein>
    <submittedName>
        <fullName evidence="2">Membrane dipeptidase</fullName>
    </submittedName>
</protein>
<dbReference type="PROSITE" id="PS51365">
    <property type="entry name" value="RENAL_DIPEPTIDASE_2"/>
    <property type="match status" value="1"/>
</dbReference>
<comment type="caution">
    <text evidence="2">The sequence shown here is derived from an EMBL/GenBank/DDBJ whole genome shotgun (WGS) entry which is preliminary data.</text>
</comment>
<dbReference type="AlphaFoldDB" id="A0A916TII0"/>
<organism evidence="2 3">
    <name type="scientific">Gordonia jinhuaensis</name>
    <dbReference type="NCBI Taxonomy" id="1517702"/>
    <lineage>
        <taxon>Bacteria</taxon>
        <taxon>Bacillati</taxon>
        <taxon>Actinomycetota</taxon>
        <taxon>Actinomycetes</taxon>
        <taxon>Mycobacteriales</taxon>
        <taxon>Gordoniaceae</taxon>
        <taxon>Gordonia</taxon>
    </lineage>
</organism>
<dbReference type="Pfam" id="PF01244">
    <property type="entry name" value="Peptidase_M19"/>
    <property type="match status" value="1"/>
</dbReference>
<dbReference type="RefSeq" id="WP_188588674.1">
    <property type="nucleotide sequence ID" value="NZ_BMGC01000050.1"/>
</dbReference>
<dbReference type="SUPFAM" id="SSF51556">
    <property type="entry name" value="Metallo-dependent hydrolases"/>
    <property type="match status" value="1"/>
</dbReference>
<proteinExistence type="predicted"/>
<feature type="region of interest" description="Disordered" evidence="1">
    <location>
        <begin position="1"/>
        <end position="22"/>
    </location>
</feature>
<dbReference type="InterPro" id="IPR008257">
    <property type="entry name" value="Pept_M19"/>
</dbReference>